<proteinExistence type="predicted"/>
<dbReference type="PANTHER" id="PTHR11048:SF5">
    <property type="entry name" value="DECAPRENYL-PHOSPHATE PHOSPHORIBOSYLTRANSFERASE"/>
    <property type="match status" value="1"/>
</dbReference>
<evidence type="ECO:0000256" key="3">
    <source>
        <dbReference type="ARBA" id="ARBA00022692"/>
    </source>
</evidence>
<sequence length="493" mass="52840">MKTALAHTAAPDADAIKSYPLVLDLDGTLLRTDLLYEATLQFLKRRPFGIFLLAWWLCRGVAYLKHQVAMRSDLAIQLLPVNEALVGYARGAAEGGRTVIAATAANHELAAKVCTRFPFISEVLSSCERQNLKGTRKAQVLTQRFPEGFAYAGDSAADVQVWRAAQSGVFAGRDPHILAELSKNTALEADFSKPKPNVSTWLRATRVHQWAKNGLLFLPLLLAGQFLDLDRWSACIAAFVAMGLTASATYIINDLLDLEADRQHWSKRSRPIAAGEIGIPQAVIASIVLLSAGLLLAIGGAGLPAAGLLVVYCAVTLGYSLNLKRVPVLDVTVLASLFTLRLVLGAAAAQVRISAWLLVFSMFLFLSLALAKRSTEMGRKSASGHGEAPSHGRGYVAADVPLIAGFGLSSAIAAIHVLVLYLINDAFSDSLYRFPQLLWVAPVLIGLWLGRVWLLCGRGLLHDDPIQFAVCDKVSILLGAGVVASFAGAALIP</sequence>
<keyword evidence="4 6" id="KW-1133">Transmembrane helix</keyword>
<evidence type="ECO:0000256" key="6">
    <source>
        <dbReference type="SAM" id="Phobius"/>
    </source>
</evidence>
<dbReference type="EMBL" id="JAKZHW010000001">
    <property type="protein sequence ID" value="MCH8615648.1"/>
    <property type="molecule type" value="Genomic_DNA"/>
</dbReference>
<accession>A0ABS9VLQ0</accession>
<keyword evidence="3 6" id="KW-0812">Transmembrane</keyword>
<keyword evidence="8" id="KW-1185">Reference proteome</keyword>
<feature type="transmembrane region" description="Helical" evidence="6">
    <location>
        <begin position="303"/>
        <end position="321"/>
    </location>
</feature>
<feature type="transmembrane region" description="Helical" evidence="6">
    <location>
        <begin position="277"/>
        <end position="297"/>
    </location>
</feature>
<dbReference type="Gene3D" id="1.10.357.140">
    <property type="entry name" value="UbiA prenyltransferase"/>
    <property type="match status" value="1"/>
</dbReference>
<dbReference type="PANTHER" id="PTHR11048">
    <property type="entry name" value="PRENYLTRANSFERASES"/>
    <property type="match status" value="1"/>
</dbReference>
<evidence type="ECO:0000313" key="7">
    <source>
        <dbReference type="EMBL" id="MCH8615648.1"/>
    </source>
</evidence>
<comment type="caution">
    <text evidence="7">The sequence shown here is derived from an EMBL/GenBank/DDBJ whole genome shotgun (WGS) entry which is preliminary data.</text>
</comment>
<dbReference type="InterPro" id="IPR023214">
    <property type="entry name" value="HAD_sf"/>
</dbReference>
<dbReference type="CDD" id="cd13963">
    <property type="entry name" value="PT_UbiA_2"/>
    <property type="match status" value="1"/>
</dbReference>
<evidence type="ECO:0000313" key="8">
    <source>
        <dbReference type="Proteomes" id="UP001203058"/>
    </source>
</evidence>
<evidence type="ECO:0000256" key="4">
    <source>
        <dbReference type="ARBA" id="ARBA00022989"/>
    </source>
</evidence>
<comment type="subcellular location">
    <subcellularLocation>
        <location evidence="1">Membrane</location>
        <topology evidence="1">Multi-pass membrane protein</topology>
    </subcellularLocation>
</comment>
<protein>
    <submittedName>
        <fullName evidence="7">UbiA family prenyltransferase</fullName>
    </submittedName>
</protein>
<feature type="transmembrane region" description="Helical" evidence="6">
    <location>
        <begin position="328"/>
        <end position="347"/>
    </location>
</feature>
<dbReference type="Proteomes" id="UP001203058">
    <property type="component" value="Unassembled WGS sequence"/>
</dbReference>
<feature type="transmembrane region" description="Helical" evidence="6">
    <location>
        <begin position="474"/>
        <end position="492"/>
    </location>
</feature>
<dbReference type="SUPFAM" id="SSF56784">
    <property type="entry name" value="HAD-like"/>
    <property type="match status" value="1"/>
</dbReference>
<evidence type="ECO:0000256" key="5">
    <source>
        <dbReference type="ARBA" id="ARBA00023136"/>
    </source>
</evidence>
<evidence type="ECO:0000256" key="2">
    <source>
        <dbReference type="ARBA" id="ARBA00022475"/>
    </source>
</evidence>
<feature type="transmembrane region" description="Helical" evidence="6">
    <location>
        <begin position="436"/>
        <end position="454"/>
    </location>
</feature>
<feature type="transmembrane region" description="Helical" evidence="6">
    <location>
        <begin position="233"/>
        <end position="256"/>
    </location>
</feature>
<dbReference type="NCBIfam" id="NF006088">
    <property type="entry name" value="PRK08238.1"/>
    <property type="match status" value="1"/>
</dbReference>
<dbReference type="InterPro" id="IPR000537">
    <property type="entry name" value="UbiA_prenyltransferase"/>
</dbReference>
<feature type="transmembrane region" description="Helical" evidence="6">
    <location>
        <begin position="353"/>
        <end position="371"/>
    </location>
</feature>
<dbReference type="InterPro" id="IPR036412">
    <property type="entry name" value="HAD-like_sf"/>
</dbReference>
<name>A0ABS9VLQ0_9SPHN</name>
<keyword evidence="5 6" id="KW-0472">Membrane</keyword>
<dbReference type="InterPro" id="IPR039653">
    <property type="entry name" value="Prenyltransferase"/>
</dbReference>
<evidence type="ECO:0000256" key="1">
    <source>
        <dbReference type="ARBA" id="ARBA00004141"/>
    </source>
</evidence>
<dbReference type="Gene3D" id="3.40.50.1000">
    <property type="entry name" value="HAD superfamily/HAD-like"/>
    <property type="match status" value="1"/>
</dbReference>
<keyword evidence="2" id="KW-1003">Cell membrane</keyword>
<reference evidence="7 8" key="1">
    <citation type="submission" date="2022-03" db="EMBL/GenBank/DDBJ databases">
        <authorList>
            <person name="Jo J.-H."/>
            <person name="Im W.-T."/>
        </authorList>
    </citation>
    <scope>NUCLEOTIDE SEQUENCE [LARGE SCALE GENOMIC DNA]</scope>
    <source>
        <strain evidence="7 8">SM33</strain>
    </source>
</reference>
<feature type="transmembrane region" description="Helical" evidence="6">
    <location>
        <begin position="402"/>
        <end position="424"/>
    </location>
</feature>
<dbReference type="InterPro" id="IPR044878">
    <property type="entry name" value="UbiA_sf"/>
</dbReference>
<dbReference type="Pfam" id="PF01040">
    <property type="entry name" value="UbiA"/>
    <property type="match status" value="1"/>
</dbReference>
<dbReference type="RefSeq" id="WP_241446473.1">
    <property type="nucleotide sequence ID" value="NZ_JAKZHW010000001.1"/>
</dbReference>
<organism evidence="7 8">
    <name type="scientific">Sphingomonas telluris</name>
    <dbReference type="NCBI Taxonomy" id="2907998"/>
    <lineage>
        <taxon>Bacteria</taxon>
        <taxon>Pseudomonadati</taxon>
        <taxon>Pseudomonadota</taxon>
        <taxon>Alphaproteobacteria</taxon>
        <taxon>Sphingomonadales</taxon>
        <taxon>Sphingomonadaceae</taxon>
        <taxon>Sphingomonas</taxon>
    </lineage>
</organism>
<gene>
    <name evidence="7" type="ORF">LZ016_05985</name>
</gene>